<dbReference type="AlphaFoldDB" id="A0A4C1T2H9"/>
<protein>
    <submittedName>
        <fullName evidence="1">Uncharacterized protein</fullName>
    </submittedName>
</protein>
<comment type="caution">
    <text evidence="1">The sequence shown here is derived from an EMBL/GenBank/DDBJ whole genome shotgun (WGS) entry which is preliminary data.</text>
</comment>
<evidence type="ECO:0000313" key="2">
    <source>
        <dbReference type="Proteomes" id="UP000299102"/>
    </source>
</evidence>
<name>A0A4C1T2H9_EUMVA</name>
<sequence>MRVSCAGGGRVRVSARRESAKGGAAITSPGERGPLWSNEICVLTNLTNVHLITDYRSLLLSVTSARANNGNHFKPTLS</sequence>
<proteinExistence type="predicted"/>
<accession>A0A4C1T2H9</accession>
<keyword evidence="2" id="KW-1185">Reference proteome</keyword>
<dbReference type="EMBL" id="BGZK01000032">
    <property type="protein sequence ID" value="GBP08622.1"/>
    <property type="molecule type" value="Genomic_DNA"/>
</dbReference>
<evidence type="ECO:0000313" key="1">
    <source>
        <dbReference type="EMBL" id="GBP08622.1"/>
    </source>
</evidence>
<gene>
    <name evidence="1" type="ORF">EVAR_7230_1</name>
</gene>
<organism evidence="1 2">
    <name type="scientific">Eumeta variegata</name>
    <name type="common">Bagworm moth</name>
    <name type="synonym">Eumeta japonica</name>
    <dbReference type="NCBI Taxonomy" id="151549"/>
    <lineage>
        <taxon>Eukaryota</taxon>
        <taxon>Metazoa</taxon>
        <taxon>Ecdysozoa</taxon>
        <taxon>Arthropoda</taxon>
        <taxon>Hexapoda</taxon>
        <taxon>Insecta</taxon>
        <taxon>Pterygota</taxon>
        <taxon>Neoptera</taxon>
        <taxon>Endopterygota</taxon>
        <taxon>Lepidoptera</taxon>
        <taxon>Glossata</taxon>
        <taxon>Ditrysia</taxon>
        <taxon>Tineoidea</taxon>
        <taxon>Psychidae</taxon>
        <taxon>Oiketicinae</taxon>
        <taxon>Eumeta</taxon>
    </lineage>
</organism>
<dbReference type="Proteomes" id="UP000299102">
    <property type="component" value="Unassembled WGS sequence"/>
</dbReference>
<reference evidence="1 2" key="1">
    <citation type="journal article" date="2019" name="Commun. Biol.">
        <title>The bagworm genome reveals a unique fibroin gene that provides high tensile strength.</title>
        <authorList>
            <person name="Kono N."/>
            <person name="Nakamura H."/>
            <person name="Ohtoshi R."/>
            <person name="Tomita M."/>
            <person name="Numata K."/>
            <person name="Arakawa K."/>
        </authorList>
    </citation>
    <scope>NUCLEOTIDE SEQUENCE [LARGE SCALE GENOMIC DNA]</scope>
</reference>